<feature type="compositionally biased region" description="Low complexity" evidence="1">
    <location>
        <begin position="161"/>
        <end position="171"/>
    </location>
</feature>
<keyword evidence="2" id="KW-1133">Transmembrane helix</keyword>
<feature type="transmembrane region" description="Helical" evidence="2">
    <location>
        <begin position="576"/>
        <end position="595"/>
    </location>
</feature>
<dbReference type="Pfam" id="PF12326">
    <property type="entry name" value="EOS1"/>
    <property type="match status" value="1"/>
</dbReference>
<dbReference type="STRING" id="1295533.A0A1E3HE33"/>
<feature type="compositionally biased region" description="Acidic residues" evidence="1">
    <location>
        <begin position="355"/>
        <end position="364"/>
    </location>
</feature>
<feature type="compositionally biased region" description="Basic residues" evidence="1">
    <location>
        <begin position="123"/>
        <end position="133"/>
    </location>
</feature>
<comment type="caution">
    <text evidence="3">The sequence shown here is derived from an EMBL/GenBank/DDBJ whole genome shotgun (WGS) entry which is preliminary data.</text>
</comment>
<feature type="compositionally biased region" description="Polar residues" evidence="1">
    <location>
        <begin position="300"/>
        <end position="311"/>
    </location>
</feature>
<dbReference type="PANTHER" id="PTHR28147">
    <property type="entry name" value="N-GLYCOSYLATION PROTEIN EOS1"/>
    <property type="match status" value="1"/>
</dbReference>
<keyword evidence="2" id="KW-0472">Membrane</keyword>
<proteinExistence type="predicted"/>
<feature type="transmembrane region" description="Helical" evidence="2">
    <location>
        <begin position="703"/>
        <end position="722"/>
    </location>
</feature>
<accession>A0A1E3HE33</accession>
<dbReference type="InterPro" id="IPR021100">
    <property type="entry name" value="N-glycosylation_EOS1"/>
</dbReference>
<feature type="region of interest" description="Disordered" evidence="1">
    <location>
        <begin position="1"/>
        <end position="460"/>
    </location>
</feature>
<dbReference type="GeneID" id="30158261"/>
<feature type="compositionally biased region" description="Low complexity" evidence="1">
    <location>
        <begin position="7"/>
        <end position="21"/>
    </location>
</feature>
<evidence type="ECO:0000313" key="3">
    <source>
        <dbReference type="EMBL" id="ODN74593.1"/>
    </source>
</evidence>
<dbReference type="GO" id="GO:0005789">
    <property type="term" value="C:endoplasmic reticulum membrane"/>
    <property type="evidence" value="ECO:0007669"/>
    <property type="project" value="InterPro"/>
</dbReference>
<dbReference type="Proteomes" id="UP000094065">
    <property type="component" value="Unassembled WGS sequence"/>
</dbReference>
<dbReference type="RefSeq" id="XP_018990374.1">
    <property type="nucleotide sequence ID" value="XM_019141567.1"/>
</dbReference>
<dbReference type="GO" id="GO:0034599">
    <property type="term" value="P:cellular response to oxidative stress"/>
    <property type="evidence" value="ECO:0007669"/>
    <property type="project" value="InterPro"/>
</dbReference>
<dbReference type="PANTHER" id="PTHR28147:SF1">
    <property type="entry name" value="N-GLYCOSYLATION PROTEIN EOS1"/>
    <property type="match status" value="1"/>
</dbReference>
<sequence length="730" mass="79375">MPPPNPASSSAAPPSSPWAPSGQAVAIDARAAGGGPIRSRTLPFQPVGSIKSQRPYEGDFHGFPPPNIPGPYTSAREHPDPQLHGRAPLQQHIPQHPYSAYSQPLPQTHLPYNGPPRQPQLKPRIRTRLHSRHASIGGKEGYMSEEGFDSDATVRPGGGPAAPFAAPSSSGLARTERVMSVSIGQLEREGGKEGIAISKGSMSQPDLTALRGREREGRERMGRKEVEGWVGEVDRGQRQQTLQDQPKQDMDKGKGRPSLGRTKSVPDAPKPIIVSSSQIVEPWLPAAPSRSPHSRSHASLTSMRKSPSPRSTPLAIPTMSPITSKKNLVEPSLSPRSLKSEALPVVASADRDISSEEGDGDSESDGSLSFMSKRRVLPGGELRQRLGQDGGARFLRRSSSSRSDVLGLSFDSPSSAPTTTSTESISLPSSQSFSPLNSALGSSGAHDAPDVTPKSQSTPMPPSFDQFLQRSSLFYLRLLAVFPAAWSIGVLLQAFVTGGLYVDVWPYGIDLSKEALERLVNGGDLMIGKWIDVNRGDILLCIAWAYCTGYFCFCLTTGLTHRWLSYYSLPSTITRLTSLQCLCWPMTYLTLWVLGARNSRPLLAWVVIGVTTGWSRTVQMWVTSNVVPSDLSPLASTTALGLGIHPNDSPSSYIHPYSRRGSKQHHRAPSVTMPMGPPPAHLSWWEQFLWGRRWDWDSVAREVGWRVGGLLLVTVAWLFWGIECGRIVRG</sequence>
<gene>
    <name evidence="3" type="ORF">L202_06952</name>
</gene>
<protein>
    <submittedName>
        <fullName evidence="3">Uncharacterized protein</fullName>
    </submittedName>
</protein>
<keyword evidence="2" id="KW-0812">Transmembrane</keyword>
<feature type="transmembrane region" description="Helical" evidence="2">
    <location>
        <begin position="602"/>
        <end position="622"/>
    </location>
</feature>
<organism evidence="3 4">
    <name type="scientific">Cryptococcus amylolentus CBS 6039</name>
    <dbReference type="NCBI Taxonomy" id="1295533"/>
    <lineage>
        <taxon>Eukaryota</taxon>
        <taxon>Fungi</taxon>
        <taxon>Dikarya</taxon>
        <taxon>Basidiomycota</taxon>
        <taxon>Agaricomycotina</taxon>
        <taxon>Tremellomycetes</taxon>
        <taxon>Tremellales</taxon>
        <taxon>Cryptococcaceae</taxon>
        <taxon>Cryptococcus</taxon>
    </lineage>
</organism>
<evidence type="ECO:0000256" key="1">
    <source>
        <dbReference type="SAM" id="MobiDB-lite"/>
    </source>
</evidence>
<reference evidence="3 4" key="1">
    <citation type="submission" date="2016-06" db="EMBL/GenBank/DDBJ databases">
        <title>Evolution of pathogenesis and genome organization in the Tremellales.</title>
        <authorList>
            <person name="Cuomo C."/>
            <person name="Litvintseva A."/>
            <person name="Heitman J."/>
            <person name="Chen Y."/>
            <person name="Sun S."/>
            <person name="Springer D."/>
            <person name="Dromer F."/>
            <person name="Young S."/>
            <person name="Zeng Q."/>
            <person name="Chapman S."/>
            <person name="Gujja S."/>
            <person name="Saif S."/>
            <person name="Birren B."/>
        </authorList>
    </citation>
    <scope>NUCLEOTIDE SEQUENCE [LARGE SCALE GENOMIC DNA]</scope>
    <source>
        <strain evidence="3 4">CBS 6039</strain>
    </source>
</reference>
<feature type="compositionally biased region" description="Basic and acidic residues" evidence="1">
    <location>
        <begin position="211"/>
        <end position="237"/>
    </location>
</feature>
<name>A0A1E3HE33_9TREE</name>
<dbReference type="GO" id="GO:0006487">
    <property type="term" value="P:protein N-linked glycosylation"/>
    <property type="evidence" value="ECO:0007669"/>
    <property type="project" value="TreeGrafter"/>
</dbReference>
<evidence type="ECO:0000313" key="4">
    <source>
        <dbReference type="Proteomes" id="UP000094065"/>
    </source>
</evidence>
<feature type="transmembrane region" description="Helical" evidence="2">
    <location>
        <begin position="474"/>
        <end position="502"/>
    </location>
</feature>
<dbReference type="AlphaFoldDB" id="A0A1E3HE33"/>
<dbReference type="OrthoDB" id="2139606at2759"/>
<keyword evidence="4" id="KW-1185">Reference proteome</keyword>
<feature type="compositionally biased region" description="Low complexity" evidence="1">
    <location>
        <begin position="397"/>
        <end position="438"/>
    </location>
</feature>
<dbReference type="EMBL" id="AWGJ01000011">
    <property type="protein sequence ID" value="ODN74593.1"/>
    <property type="molecule type" value="Genomic_DNA"/>
</dbReference>
<feature type="transmembrane region" description="Helical" evidence="2">
    <location>
        <begin position="538"/>
        <end position="564"/>
    </location>
</feature>
<evidence type="ECO:0000256" key="2">
    <source>
        <dbReference type="SAM" id="Phobius"/>
    </source>
</evidence>